<sequence length="84" mass="9434">MTFYIVKLLIMLPLIGLLIYGSLWLYRKYQPQSMMRAKTGSLNIVEVHPIGVNNKLAVVSFEGRKILLSVTRNGVAKIDAQNAD</sequence>
<keyword evidence="8" id="KW-1185">Reference proteome</keyword>
<comment type="subcellular location">
    <subcellularLocation>
        <location evidence="1">Cell membrane</location>
    </subcellularLocation>
</comment>
<evidence type="ECO:0000256" key="2">
    <source>
        <dbReference type="ARBA" id="ARBA00022475"/>
    </source>
</evidence>
<evidence type="ECO:0000256" key="1">
    <source>
        <dbReference type="ARBA" id="ARBA00004236"/>
    </source>
</evidence>
<keyword evidence="5 6" id="KW-0472">Membrane</keyword>
<dbReference type="Proteomes" id="UP000663923">
    <property type="component" value="Chromosome"/>
</dbReference>
<keyword evidence="3 6" id="KW-0812">Transmembrane</keyword>
<keyword evidence="2" id="KW-1003">Cell membrane</keyword>
<dbReference type="RefSeq" id="WP_207987299.1">
    <property type="nucleotide sequence ID" value="NZ_CP071794.1"/>
</dbReference>
<reference evidence="7 8" key="1">
    <citation type="submission" date="2021-03" db="EMBL/GenBank/DDBJ databases">
        <title>Complete genome of Parasphingorhabdus_sp.JHSY0214.</title>
        <authorList>
            <person name="Yoo J.H."/>
            <person name="Bae J.W."/>
        </authorList>
    </citation>
    <scope>NUCLEOTIDE SEQUENCE [LARGE SCALE GENOMIC DNA]</scope>
    <source>
        <strain evidence="7 8">JHSY0214</strain>
    </source>
</reference>
<keyword evidence="4 6" id="KW-1133">Transmembrane helix</keyword>
<accession>A0ABX7T1L6</accession>
<name>A0ABX7T1L6_9SPHN</name>
<evidence type="ECO:0000256" key="5">
    <source>
        <dbReference type="ARBA" id="ARBA00023136"/>
    </source>
</evidence>
<proteinExistence type="predicted"/>
<dbReference type="Pfam" id="PF04347">
    <property type="entry name" value="FliO"/>
    <property type="match status" value="1"/>
</dbReference>
<dbReference type="InterPro" id="IPR022781">
    <property type="entry name" value="Flagellar_biosynth_FliO"/>
</dbReference>
<protein>
    <submittedName>
        <fullName evidence="7">FliO/MopB family protein</fullName>
    </submittedName>
</protein>
<organism evidence="7 8">
    <name type="scientific">Parasphingorhabdus cellanae</name>
    <dbReference type="NCBI Taxonomy" id="2806553"/>
    <lineage>
        <taxon>Bacteria</taxon>
        <taxon>Pseudomonadati</taxon>
        <taxon>Pseudomonadota</taxon>
        <taxon>Alphaproteobacteria</taxon>
        <taxon>Sphingomonadales</taxon>
        <taxon>Sphingomonadaceae</taxon>
        <taxon>Parasphingorhabdus</taxon>
    </lineage>
</organism>
<evidence type="ECO:0000313" key="7">
    <source>
        <dbReference type="EMBL" id="QTD55461.1"/>
    </source>
</evidence>
<evidence type="ECO:0000256" key="3">
    <source>
        <dbReference type="ARBA" id="ARBA00022692"/>
    </source>
</evidence>
<dbReference type="EMBL" id="CP071794">
    <property type="protein sequence ID" value="QTD55461.1"/>
    <property type="molecule type" value="Genomic_DNA"/>
</dbReference>
<evidence type="ECO:0000256" key="6">
    <source>
        <dbReference type="SAM" id="Phobius"/>
    </source>
</evidence>
<evidence type="ECO:0000256" key="4">
    <source>
        <dbReference type="ARBA" id="ARBA00022989"/>
    </source>
</evidence>
<feature type="transmembrane region" description="Helical" evidence="6">
    <location>
        <begin position="6"/>
        <end position="26"/>
    </location>
</feature>
<gene>
    <name evidence="7" type="ORF">J4G78_14805</name>
</gene>
<evidence type="ECO:0000313" key="8">
    <source>
        <dbReference type="Proteomes" id="UP000663923"/>
    </source>
</evidence>